<protein>
    <submittedName>
        <fullName evidence="1">Uncharacterized protein</fullName>
    </submittedName>
</protein>
<name>A0A6C0HDS5_9ZZZZ</name>
<sequence>MSSRHLAVMLINLCKHFHFEYSDEITRTKLQEIVKTIQKDDLTFDEICEDKIKAREWYDTLLPLVQYPTKSFDISCKINSVMCAFETNLDIPLFSWSPDD</sequence>
<dbReference type="EMBL" id="MN739937">
    <property type="protein sequence ID" value="QHT78782.1"/>
    <property type="molecule type" value="Genomic_DNA"/>
</dbReference>
<accession>A0A6C0HDS5</accession>
<reference evidence="1" key="1">
    <citation type="journal article" date="2020" name="Nature">
        <title>Giant virus diversity and host interactions through global metagenomics.</title>
        <authorList>
            <person name="Schulz F."/>
            <person name="Roux S."/>
            <person name="Paez-Espino D."/>
            <person name="Jungbluth S."/>
            <person name="Walsh D.A."/>
            <person name="Denef V.J."/>
            <person name="McMahon K.D."/>
            <person name="Konstantinidis K.T."/>
            <person name="Eloe-Fadrosh E.A."/>
            <person name="Kyrpides N.C."/>
            <person name="Woyke T."/>
        </authorList>
    </citation>
    <scope>NUCLEOTIDE SEQUENCE</scope>
    <source>
        <strain evidence="1">GVMAG-M-3300023179-92</strain>
    </source>
</reference>
<proteinExistence type="predicted"/>
<organism evidence="1">
    <name type="scientific">viral metagenome</name>
    <dbReference type="NCBI Taxonomy" id="1070528"/>
    <lineage>
        <taxon>unclassified sequences</taxon>
        <taxon>metagenomes</taxon>
        <taxon>organismal metagenomes</taxon>
    </lineage>
</organism>
<dbReference type="AlphaFoldDB" id="A0A6C0HDS5"/>
<evidence type="ECO:0000313" key="1">
    <source>
        <dbReference type="EMBL" id="QHT78782.1"/>
    </source>
</evidence>